<feature type="binding site" evidence="17">
    <location>
        <position position="149"/>
    </location>
    <ligand>
        <name>UDP-N-acetyl-alpha-D-glucosamine</name>
        <dbReference type="ChEBI" id="CHEBI:57705"/>
    </ligand>
</feature>
<evidence type="ECO:0000256" key="15">
    <source>
        <dbReference type="ARBA" id="ARBA00048493"/>
    </source>
</evidence>
<dbReference type="GO" id="GO:0000287">
    <property type="term" value="F:magnesium ion binding"/>
    <property type="evidence" value="ECO:0007669"/>
    <property type="project" value="UniProtKB-UniRule"/>
</dbReference>
<evidence type="ECO:0000256" key="14">
    <source>
        <dbReference type="ARBA" id="ARBA00048247"/>
    </source>
</evidence>
<dbReference type="RefSeq" id="WP_309849559.1">
    <property type="nucleotide sequence ID" value="NZ_BAAAIU010000022.1"/>
</dbReference>
<dbReference type="EC" id="2.7.7.23" evidence="17"/>
<dbReference type="PANTHER" id="PTHR43584">
    <property type="entry name" value="NUCLEOTIDYL TRANSFERASE"/>
    <property type="match status" value="1"/>
</dbReference>
<evidence type="ECO:0000256" key="13">
    <source>
        <dbReference type="ARBA" id="ARBA00023316"/>
    </source>
</evidence>
<organism evidence="20 21">
    <name type="scientific">Falsarthrobacter nasiphocae</name>
    <dbReference type="NCBI Taxonomy" id="189863"/>
    <lineage>
        <taxon>Bacteria</taxon>
        <taxon>Bacillati</taxon>
        <taxon>Actinomycetota</taxon>
        <taxon>Actinomycetes</taxon>
        <taxon>Micrococcales</taxon>
        <taxon>Micrococcaceae</taxon>
        <taxon>Falsarthrobacter</taxon>
    </lineage>
</organism>
<evidence type="ECO:0000256" key="11">
    <source>
        <dbReference type="ARBA" id="ARBA00023268"/>
    </source>
</evidence>
<dbReference type="AlphaFoldDB" id="A0AAE3YCZ0"/>
<evidence type="ECO:0000256" key="12">
    <source>
        <dbReference type="ARBA" id="ARBA00023315"/>
    </source>
</evidence>
<keyword evidence="12 17" id="KW-0012">Acyltransferase</keyword>
<comment type="function">
    <text evidence="16 17">Catalyzes the last two sequential reactions in the de novo biosynthetic pathway for UDP-N-acetylglucosamine (UDP-GlcNAc). The C-terminal domain catalyzes the transfer of acetyl group from acetyl coenzyme A to glucosamine-1-phosphate (GlcN-1-P) to produce N-acetylglucosamine-1-phosphate (GlcNAc-1-P), which is converted into UDP-GlcNAc by the transfer of uridine 5-monophosphate (from uridine 5-triphosphate), a reaction catalyzed by the N-terminal domain.</text>
</comment>
<keyword evidence="21" id="KW-1185">Reference proteome</keyword>
<comment type="pathway">
    <text evidence="17">Bacterial outer membrane biogenesis; LPS lipid A biosynthesis.</text>
</comment>
<keyword evidence="7 17" id="KW-0677">Repeat</keyword>
<reference evidence="20" key="1">
    <citation type="submission" date="2023-07" db="EMBL/GenBank/DDBJ databases">
        <title>Sequencing the genomes of 1000 actinobacteria strains.</title>
        <authorList>
            <person name="Klenk H.-P."/>
        </authorList>
    </citation>
    <scope>NUCLEOTIDE SEQUENCE</scope>
    <source>
        <strain evidence="20">DSM 13988</strain>
    </source>
</reference>
<feature type="binding site" evidence="17">
    <location>
        <begin position="84"/>
        <end position="85"/>
    </location>
    <ligand>
        <name>UDP-N-acetyl-alpha-D-glucosamine</name>
        <dbReference type="ChEBI" id="CHEBI:57705"/>
    </ligand>
</feature>
<feature type="binding site" evidence="17">
    <location>
        <position position="237"/>
    </location>
    <ligand>
        <name>UDP-N-acetyl-alpha-D-glucosamine</name>
        <dbReference type="ChEBI" id="CHEBI:57705"/>
    </ligand>
</feature>
<feature type="binding site" evidence="17">
    <location>
        <position position="179"/>
    </location>
    <ligand>
        <name>UDP-N-acetyl-alpha-D-glucosamine</name>
        <dbReference type="ChEBI" id="CHEBI:57705"/>
    </ligand>
</feature>
<dbReference type="CDD" id="cd03353">
    <property type="entry name" value="LbH_GlmU_C"/>
    <property type="match status" value="1"/>
</dbReference>
<evidence type="ECO:0000313" key="21">
    <source>
        <dbReference type="Proteomes" id="UP001247307"/>
    </source>
</evidence>
<accession>A0AAE3YCZ0</accession>
<evidence type="ECO:0000256" key="2">
    <source>
        <dbReference type="ARBA" id="ARBA00007947"/>
    </source>
</evidence>
<feature type="compositionally biased region" description="Low complexity" evidence="18">
    <location>
        <begin position="467"/>
        <end position="487"/>
    </location>
</feature>
<evidence type="ECO:0000256" key="8">
    <source>
        <dbReference type="ARBA" id="ARBA00022842"/>
    </source>
</evidence>
<keyword evidence="3 17" id="KW-0963">Cytoplasm</keyword>
<dbReference type="InterPro" id="IPR011004">
    <property type="entry name" value="Trimer_LpxA-like_sf"/>
</dbReference>
<comment type="similarity">
    <text evidence="1 17">In the C-terminal section; belongs to the transferase hexapeptide repeat family.</text>
</comment>
<feature type="region of interest" description="Pyrophosphorylase" evidence="17">
    <location>
        <begin position="1"/>
        <end position="239"/>
    </location>
</feature>
<dbReference type="NCBIfam" id="NF010932">
    <property type="entry name" value="PRK14352.1"/>
    <property type="match status" value="1"/>
</dbReference>
<comment type="pathway">
    <text evidence="17">Nucleotide-sugar biosynthesis; UDP-N-acetyl-alpha-D-glucosamine biosynthesis; N-acetyl-alpha-D-glucosamine 1-phosphate from alpha-D-glucosamine 6-phosphate (route II): step 2/2.</text>
</comment>
<protein>
    <recommendedName>
        <fullName evidence="17">Bifunctional protein GlmU</fullName>
    </recommendedName>
    <domain>
        <recommendedName>
            <fullName evidence="17">UDP-N-acetylglucosamine pyrophosphorylase</fullName>
            <ecNumber evidence="17">2.7.7.23</ecNumber>
        </recommendedName>
        <alternativeName>
            <fullName evidence="17">N-acetylglucosamine-1-phosphate uridyltransferase</fullName>
        </alternativeName>
    </domain>
    <domain>
        <recommendedName>
            <fullName evidence="17">Glucosamine-1-phosphate N-acetyltransferase</fullName>
            <ecNumber evidence="17">2.3.1.157</ecNumber>
        </recommendedName>
    </domain>
</protein>
<feature type="binding site" evidence="17">
    <location>
        <begin position="12"/>
        <end position="15"/>
    </location>
    <ligand>
        <name>UDP-N-acetyl-alpha-D-glucosamine</name>
        <dbReference type="ChEBI" id="CHEBI:57705"/>
    </ligand>
</feature>
<comment type="catalytic activity">
    <reaction evidence="15 17">
        <text>N-acetyl-alpha-D-glucosamine 1-phosphate + UTP + H(+) = UDP-N-acetyl-alpha-D-glucosamine + diphosphate</text>
        <dbReference type="Rhea" id="RHEA:13509"/>
        <dbReference type="ChEBI" id="CHEBI:15378"/>
        <dbReference type="ChEBI" id="CHEBI:33019"/>
        <dbReference type="ChEBI" id="CHEBI:46398"/>
        <dbReference type="ChEBI" id="CHEBI:57705"/>
        <dbReference type="ChEBI" id="CHEBI:57776"/>
        <dbReference type="EC" id="2.7.7.23"/>
    </reaction>
</comment>
<evidence type="ECO:0000256" key="3">
    <source>
        <dbReference type="ARBA" id="ARBA00022490"/>
    </source>
</evidence>
<dbReference type="Gene3D" id="2.160.10.10">
    <property type="entry name" value="Hexapeptide repeat proteins"/>
    <property type="match status" value="1"/>
</dbReference>
<gene>
    <name evidence="17" type="primary">glmU</name>
    <name evidence="20" type="ORF">J2S35_000543</name>
</gene>
<keyword evidence="13 17" id="KW-0961">Cell wall biogenesis/degradation</keyword>
<evidence type="ECO:0000256" key="10">
    <source>
        <dbReference type="ARBA" id="ARBA00022984"/>
    </source>
</evidence>
<evidence type="ECO:0000256" key="6">
    <source>
        <dbReference type="ARBA" id="ARBA00022723"/>
    </source>
</evidence>
<feature type="binding site" evidence="17">
    <location>
        <position position="360"/>
    </location>
    <ligand>
        <name>UDP-N-acetyl-alpha-D-glucosamine</name>
        <dbReference type="ChEBI" id="CHEBI:57705"/>
    </ligand>
</feature>
<evidence type="ECO:0000259" key="19">
    <source>
        <dbReference type="Pfam" id="PF12804"/>
    </source>
</evidence>
<comment type="pathway">
    <text evidence="17">Nucleotide-sugar biosynthesis; UDP-N-acetyl-alpha-D-glucosamine biosynthesis; UDP-N-acetyl-alpha-D-glucosamine from N-acetyl-alpha-D-glucosamine 1-phosphate: step 1/1.</text>
</comment>
<feature type="binding site" evidence="17">
    <location>
        <position position="432"/>
    </location>
    <ligand>
        <name>acetyl-CoA</name>
        <dbReference type="ChEBI" id="CHEBI:57288"/>
    </ligand>
</feature>
<feature type="binding site" evidence="17">
    <location>
        <position position="375"/>
    </location>
    <ligand>
        <name>UDP-N-acetyl-alpha-D-glucosamine</name>
        <dbReference type="ChEBI" id="CHEBI:57705"/>
    </ligand>
</feature>
<dbReference type="EC" id="2.3.1.157" evidence="17"/>
<evidence type="ECO:0000256" key="9">
    <source>
        <dbReference type="ARBA" id="ARBA00022960"/>
    </source>
</evidence>
<feature type="binding site" evidence="17">
    <location>
        <position position="414"/>
    </location>
    <ligand>
        <name>acetyl-CoA</name>
        <dbReference type="ChEBI" id="CHEBI:57288"/>
    </ligand>
</feature>
<proteinExistence type="inferred from homology"/>
<dbReference type="GO" id="GO:0016020">
    <property type="term" value="C:membrane"/>
    <property type="evidence" value="ECO:0007669"/>
    <property type="project" value="GOC"/>
</dbReference>
<keyword evidence="6 17" id="KW-0479">Metal-binding</keyword>
<feature type="region of interest" description="Linker" evidence="17">
    <location>
        <begin position="240"/>
        <end position="260"/>
    </location>
</feature>
<dbReference type="GO" id="GO:0006048">
    <property type="term" value="P:UDP-N-acetylglucosamine biosynthetic process"/>
    <property type="evidence" value="ECO:0007669"/>
    <property type="project" value="InterPro"/>
</dbReference>
<name>A0AAE3YCZ0_9MICC</name>
<feature type="binding site" evidence="17">
    <location>
        <begin position="395"/>
        <end position="396"/>
    </location>
    <ligand>
        <name>acetyl-CoA</name>
        <dbReference type="ChEBI" id="CHEBI:57288"/>
    </ligand>
</feature>
<dbReference type="SUPFAM" id="SSF53448">
    <property type="entry name" value="Nucleotide-diphospho-sugar transferases"/>
    <property type="match status" value="1"/>
</dbReference>
<keyword evidence="4 17" id="KW-0808">Transferase</keyword>
<dbReference type="PANTHER" id="PTHR43584:SF3">
    <property type="entry name" value="BIFUNCTIONAL PROTEIN GLMU"/>
    <property type="match status" value="1"/>
</dbReference>
<dbReference type="Gene3D" id="3.90.550.10">
    <property type="entry name" value="Spore Coat Polysaccharide Biosynthesis Protein SpsA, Chain A"/>
    <property type="match status" value="1"/>
</dbReference>
<dbReference type="HAMAP" id="MF_01631">
    <property type="entry name" value="GlmU"/>
    <property type="match status" value="1"/>
</dbReference>
<dbReference type="GO" id="GO:0019134">
    <property type="term" value="F:glucosamine-1-phosphate N-acetyltransferase activity"/>
    <property type="evidence" value="ECO:0007669"/>
    <property type="project" value="UniProtKB-UniRule"/>
</dbReference>
<feature type="binding site" evidence="17">
    <location>
        <position position="79"/>
    </location>
    <ligand>
        <name>UDP-N-acetyl-alpha-D-glucosamine</name>
        <dbReference type="ChEBI" id="CHEBI:57705"/>
    </ligand>
</feature>
<keyword evidence="11 17" id="KW-0511">Multifunctional enzyme</keyword>
<keyword evidence="9 17" id="KW-0133">Cell shape</keyword>
<feature type="binding site" evidence="17">
    <location>
        <position position="237"/>
    </location>
    <ligand>
        <name>Mg(2+)</name>
        <dbReference type="ChEBI" id="CHEBI:18420"/>
    </ligand>
</feature>
<feature type="binding site" evidence="17">
    <location>
        <position position="389"/>
    </location>
    <ligand>
        <name>acetyl-CoA</name>
        <dbReference type="ChEBI" id="CHEBI:57288"/>
    </ligand>
</feature>
<dbReference type="InterPro" id="IPR025877">
    <property type="entry name" value="MobA-like_NTP_Trfase"/>
</dbReference>
<evidence type="ECO:0000256" key="16">
    <source>
        <dbReference type="ARBA" id="ARBA00049628"/>
    </source>
</evidence>
<comment type="similarity">
    <text evidence="2 17">In the N-terminal section; belongs to the N-acetylglucosamine-1-phosphate uridyltransferase family.</text>
</comment>
<feature type="active site" description="Proton acceptor" evidence="17">
    <location>
        <position position="372"/>
    </location>
</feature>
<feature type="binding site" evidence="17">
    <location>
        <position position="26"/>
    </location>
    <ligand>
        <name>UDP-N-acetyl-alpha-D-glucosamine</name>
        <dbReference type="ChEBI" id="CHEBI:57705"/>
    </ligand>
</feature>
<dbReference type="GO" id="GO:0009245">
    <property type="term" value="P:lipid A biosynthetic process"/>
    <property type="evidence" value="ECO:0007669"/>
    <property type="project" value="UniProtKB-UniRule"/>
</dbReference>
<comment type="caution">
    <text evidence="17">Lacks conserved residue(s) required for the propagation of feature annotation.</text>
</comment>
<dbReference type="NCBIfam" id="TIGR01173">
    <property type="entry name" value="glmU"/>
    <property type="match status" value="1"/>
</dbReference>
<dbReference type="GO" id="GO:0009252">
    <property type="term" value="P:peptidoglycan biosynthetic process"/>
    <property type="evidence" value="ECO:0007669"/>
    <property type="project" value="UniProtKB-UniRule"/>
</dbReference>
<dbReference type="CDD" id="cd02540">
    <property type="entry name" value="GT2_GlmU_N_bac"/>
    <property type="match status" value="1"/>
</dbReference>
<feature type="binding site" evidence="17">
    <location>
        <position position="164"/>
    </location>
    <ligand>
        <name>UDP-N-acetyl-alpha-D-glucosamine</name>
        <dbReference type="ChEBI" id="CHEBI:57705"/>
    </ligand>
</feature>
<evidence type="ECO:0000256" key="4">
    <source>
        <dbReference type="ARBA" id="ARBA00022679"/>
    </source>
</evidence>
<dbReference type="GO" id="GO:0071555">
    <property type="term" value="P:cell wall organization"/>
    <property type="evidence" value="ECO:0007669"/>
    <property type="project" value="UniProtKB-KW"/>
</dbReference>
<evidence type="ECO:0000256" key="1">
    <source>
        <dbReference type="ARBA" id="ARBA00007707"/>
    </source>
</evidence>
<dbReference type="EMBL" id="JAVDUI010000001">
    <property type="protein sequence ID" value="MDR6891603.1"/>
    <property type="molecule type" value="Genomic_DNA"/>
</dbReference>
<evidence type="ECO:0000313" key="20">
    <source>
        <dbReference type="EMBL" id="MDR6891603.1"/>
    </source>
</evidence>
<dbReference type="InterPro" id="IPR005882">
    <property type="entry name" value="Bifunctional_GlmU"/>
</dbReference>
<evidence type="ECO:0000256" key="17">
    <source>
        <dbReference type="HAMAP-Rule" id="MF_01631"/>
    </source>
</evidence>
<dbReference type="GO" id="GO:0000902">
    <property type="term" value="P:cell morphogenesis"/>
    <property type="evidence" value="ECO:0007669"/>
    <property type="project" value="UniProtKB-UniRule"/>
</dbReference>
<dbReference type="Pfam" id="PF12804">
    <property type="entry name" value="NTP_transf_3"/>
    <property type="match status" value="1"/>
</dbReference>
<comment type="subunit">
    <text evidence="17">Homotrimer.</text>
</comment>
<keyword evidence="10 17" id="KW-0573">Peptidoglycan synthesis</keyword>
<comment type="cofactor">
    <cofactor evidence="17">
        <name>Mg(2+)</name>
        <dbReference type="ChEBI" id="CHEBI:18420"/>
    </cofactor>
    <text evidence="17">Binds 1 Mg(2+) ion per subunit.</text>
</comment>
<feature type="region of interest" description="Disordered" evidence="18">
    <location>
        <begin position="460"/>
        <end position="487"/>
    </location>
</feature>
<feature type="domain" description="MobA-like NTP transferase" evidence="19">
    <location>
        <begin position="9"/>
        <end position="140"/>
    </location>
</feature>
<evidence type="ECO:0000256" key="18">
    <source>
        <dbReference type="SAM" id="MobiDB-lite"/>
    </source>
</evidence>
<comment type="caution">
    <text evidence="20">The sequence shown here is derived from an EMBL/GenBank/DDBJ whole genome shotgun (WGS) entry which is preliminary data.</text>
</comment>
<sequence>MSASTRPSVIVLAAGAGTRMKSEKPKVLHAIGGRSMLAHAIRAARGVDPEQVAVVVRHQRDRVVEHALATDADILIADQDEIPGTGRAVQAGLEALEAAGVTEGTVLVTSGDTPLMTGEALRRLAEDHTSSGNKVTVLTAVVEDASGYGRVVRGEGGEVLAIVEHKDATEQQRAIREFNGGVYAFDIAALRDALAKVTTDNAQGEMYLTDVLGLTREAGGRVAASVVEDERQVEGANDRVQLASLGKEMNRRTVEAAMRGGATVVDPATTWIDDTVTIGQDVTILPNTQLQGTTTIADGATVGPDTTLTNVEVGEGAQVIRTHGSDAVLGAGASVGPFAYLRPGTRLGARGKIGTFVETKNAEIGEGSKVPHLSYVGDATIGRESNIGAASVFVNYDGVNKHRTTIGDHVRMGSDNMYVAPVTVGDGAYSGAGTVIRKDVPAGALALTVASQRNLEGWVRDNRPGTAAAEAAAQADGAADAQSEAQN</sequence>
<comment type="catalytic activity">
    <reaction evidence="14 17">
        <text>alpha-D-glucosamine 1-phosphate + acetyl-CoA = N-acetyl-alpha-D-glucosamine 1-phosphate + CoA + H(+)</text>
        <dbReference type="Rhea" id="RHEA:13725"/>
        <dbReference type="ChEBI" id="CHEBI:15378"/>
        <dbReference type="ChEBI" id="CHEBI:57287"/>
        <dbReference type="ChEBI" id="CHEBI:57288"/>
        <dbReference type="ChEBI" id="CHEBI:57776"/>
        <dbReference type="ChEBI" id="CHEBI:58516"/>
        <dbReference type="EC" id="2.3.1.157"/>
    </reaction>
</comment>
<keyword evidence="8 17" id="KW-0460">Magnesium</keyword>
<feature type="binding site" evidence="17">
    <location>
        <position position="112"/>
    </location>
    <ligand>
        <name>Mg(2+)</name>
        <dbReference type="ChEBI" id="CHEBI:18420"/>
    </ligand>
</feature>
<dbReference type="GO" id="GO:0005737">
    <property type="term" value="C:cytoplasm"/>
    <property type="evidence" value="ECO:0007669"/>
    <property type="project" value="UniProtKB-SubCell"/>
</dbReference>
<feature type="region of interest" description="N-acetyltransferase" evidence="17">
    <location>
        <begin position="261"/>
        <end position="487"/>
    </location>
</feature>
<dbReference type="InterPro" id="IPR038009">
    <property type="entry name" value="GlmU_C_LbH"/>
</dbReference>
<keyword evidence="5 17" id="KW-0548">Nucleotidyltransferase</keyword>
<feature type="binding site" evidence="17">
    <location>
        <position position="386"/>
    </location>
    <ligand>
        <name>UDP-N-acetyl-alpha-D-glucosamine</name>
        <dbReference type="ChEBI" id="CHEBI:57705"/>
    </ligand>
</feature>
<evidence type="ECO:0000256" key="5">
    <source>
        <dbReference type="ARBA" id="ARBA00022695"/>
    </source>
</evidence>
<evidence type="ECO:0000256" key="7">
    <source>
        <dbReference type="ARBA" id="ARBA00022737"/>
    </source>
</evidence>
<dbReference type="SUPFAM" id="SSF51161">
    <property type="entry name" value="Trimeric LpxA-like enzymes"/>
    <property type="match status" value="1"/>
</dbReference>
<dbReference type="InterPro" id="IPR050065">
    <property type="entry name" value="GlmU-like"/>
</dbReference>
<feature type="binding site" evidence="17">
    <location>
        <position position="342"/>
    </location>
    <ligand>
        <name>UDP-N-acetyl-alpha-D-glucosamine</name>
        <dbReference type="ChEBI" id="CHEBI:57705"/>
    </ligand>
</feature>
<feature type="binding site" evidence="17">
    <location>
        <begin position="110"/>
        <end position="112"/>
    </location>
    <ligand>
        <name>UDP-N-acetyl-alpha-D-glucosamine</name>
        <dbReference type="ChEBI" id="CHEBI:57705"/>
    </ligand>
</feature>
<dbReference type="GO" id="GO:0008360">
    <property type="term" value="P:regulation of cell shape"/>
    <property type="evidence" value="ECO:0007669"/>
    <property type="project" value="UniProtKB-KW"/>
</dbReference>
<dbReference type="GO" id="GO:0003977">
    <property type="term" value="F:UDP-N-acetylglucosamine diphosphorylase activity"/>
    <property type="evidence" value="ECO:0007669"/>
    <property type="project" value="UniProtKB-UniRule"/>
</dbReference>
<comment type="subcellular location">
    <subcellularLocation>
        <location evidence="17">Cytoplasm</location>
    </subcellularLocation>
</comment>
<dbReference type="InterPro" id="IPR029044">
    <property type="entry name" value="Nucleotide-diphossugar_trans"/>
</dbReference>
<dbReference type="Proteomes" id="UP001247307">
    <property type="component" value="Unassembled WGS sequence"/>
</dbReference>